<feature type="compositionally biased region" description="Basic and acidic residues" evidence="5">
    <location>
        <begin position="117"/>
        <end position="139"/>
    </location>
</feature>
<organism evidence="7 8">
    <name type="scientific">Globisporangium ultimum (strain ATCC 200006 / CBS 805.95 / DAOM BR144)</name>
    <name type="common">Pythium ultimum</name>
    <dbReference type="NCBI Taxonomy" id="431595"/>
    <lineage>
        <taxon>Eukaryota</taxon>
        <taxon>Sar</taxon>
        <taxon>Stramenopiles</taxon>
        <taxon>Oomycota</taxon>
        <taxon>Peronosporomycetes</taxon>
        <taxon>Pythiales</taxon>
        <taxon>Pythiaceae</taxon>
        <taxon>Globisporangium</taxon>
    </lineage>
</organism>
<dbReference type="STRING" id="431595.K3XC00"/>
<keyword evidence="2 4" id="KW-0863">Zinc-finger</keyword>
<evidence type="ECO:0000313" key="7">
    <source>
        <dbReference type="EnsemblProtists" id="PYU1_T014749"/>
    </source>
</evidence>
<dbReference type="EnsemblProtists" id="PYU1_T014749">
    <property type="protein sequence ID" value="PYU1_T014749"/>
    <property type="gene ID" value="PYU1_G014718"/>
</dbReference>
<evidence type="ECO:0000259" key="6">
    <source>
        <dbReference type="PROSITE" id="PS50199"/>
    </source>
</evidence>
<reference evidence="8" key="1">
    <citation type="journal article" date="2010" name="Genome Biol.">
        <title>Genome sequence of the necrotrophic plant pathogen Pythium ultimum reveals original pathogenicity mechanisms and effector repertoire.</title>
        <authorList>
            <person name="Levesque C.A."/>
            <person name="Brouwer H."/>
            <person name="Cano L."/>
            <person name="Hamilton J.P."/>
            <person name="Holt C."/>
            <person name="Huitema E."/>
            <person name="Raffaele S."/>
            <person name="Robideau G.P."/>
            <person name="Thines M."/>
            <person name="Win J."/>
            <person name="Zerillo M.M."/>
            <person name="Beakes G.W."/>
            <person name="Boore J.L."/>
            <person name="Busam D."/>
            <person name="Dumas B."/>
            <person name="Ferriera S."/>
            <person name="Fuerstenberg S.I."/>
            <person name="Gachon C.M."/>
            <person name="Gaulin E."/>
            <person name="Govers F."/>
            <person name="Grenville-Briggs L."/>
            <person name="Horner N."/>
            <person name="Hostetler J."/>
            <person name="Jiang R.H."/>
            <person name="Johnson J."/>
            <person name="Krajaejun T."/>
            <person name="Lin H."/>
            <person name="Meijer H.J."/>
            <person name="Moore B."/>
            <person name="Morris P."/>
            <person name="Phuntmart V."/>
            <person name="Puiu D."/>
            <person name="Shetty J."/>
            <person name="Stajich J.E."/>
            <person name="Tripathy S."/>
            <person name="Wawra S."/>
            <person name="van West P."/>
            <person name="Whitty B.R."/>
            <person name="Coutinho P.M."/>
            <person name="Henrissat B."/>
            <person name="Martin F."/>
            <person name="Thomas P.D."/>
            <person name="Tyler B.M."/>
            <person name="De Vries R.P."/>
            <person name="Kamoun S."/>
            <person name="Yandell M."/>
            <person name="Tisserat N."/>
            <person name="Buell C.R."/>
        </authorList>
    </citation>
    <scope>NUCLEOTIDE SEQUENCE</scope>
    <source>
        <strain evidence="8">DAOM:BR144</strain>
    </source>
</reference>
<reference evidence="7" key="3">
    <citation type="submission" date="2015-02" db="UniProtKB">
        <authorList>
            <consortium name="EnsemblProtists"/>
        </authorList>
    </citation>
    <scope>IDENTIFICATION</scope>
    <source>
        <strain evidence="7">DAOM BR144</strain>
    </source>
</reference>
<sequence>MVRRSASRSRGRSRSASRRSSLRREDAQRPRSRSRSRSRSERRRVARRREDGSDARRSASPQRMRRRRSRSSSPESRRRRANESGDGAFSEQDDDRDSRRERKKRHKEHKKKHKKKKEDSKRDKRDSSTGQAEDKRSAEQNDSGAKNANTFEKGAAVAAPEAVPSPAQFTDVRSFFDRIKVQEAGKERVGTIHASGIKPPMPTALSSNEQWECVKRGCGHKNMKKAASCSKCGAMKRLSEWR</sequence>
<dbReference type="GO" id="GO:0008270">
    <property type="term" value="F:zinc ion binding"/>
    <property type="evidence" value="ECO:0007669"/>
    <property type="project" value="UniProtKB-KW"/>
</dbReference>
<keyword evidence="3" id="KW-0862">Zinc</keyword>
<dbReference type="InParanoid" id="K3XC00"/>
<evidence type="ECO:0000256" key="2">
    <source>
        <dbReference type="ARBA" id="ARBA00022771"/>
    </source>
</evidence>
<dbReference type="InterPro" id="IPR001876">
    <property type="entry name" value="Znf_RanBP2"/>
</dbReference>
<feature type="compositionally biased region" description="Basic residues" evidence="5">
    <location>
        <begin position="1"/>
        <end position="21"/>
    </location>
</feature>
<evidence type="ECO:0000256" key="3">
    <source>
        <dbReference type="ARBA" id="ARBA00022833"/>
    </source>
</evidence>
<keyword evidence="8" id="KW-1185">Reference proteome</keyword>
<dbReference type="InterPro" id="IPR036443">
    <property type="entry name" value="Znf_RanBP2_sf"/>
</dbReference>
<name>K3XC00_GLOUD</name>
<dbReference type="OMA" id="EMIGTVH"/>
<accession>K3XC00</accession>
<dbReference type="PROSITE" id="PS01358">
    <property type="entry name" value="ZF_RANBP2_1"/>
    <property type="match status" value="1"/>
</dbReference>
<dbReference type="EMBL" id="ADOS01001599">
    <property type="status" value="NOT_ANNOTATED_CDS"/>
    <property type="molecule type" value="Genomic_DNA"/>
</dbReference>
<proteinExistence type="predicted"/>
<dbReference type="PROSITE" id="PS50199">
    <property type="entry name" value="ZF_RANBP2_2"/>
    <property type="match status" value="1"/>
</dbReference>
<dbReference type="HOGENOM" id="CLU_100419_0_0_1"/>
<feature type="compositionally biased region" description="Basic residues" evidence="5">
    <location>
        <begin position="101"/>
        <end position="116"/>
    </location>
</feature>
<feature type="compositionally biased region" description="Basic and acidic residues" evidence="5">
    <location>
        <begin position="48"/>
        <end position="57"/>
    </location>
</feature>
<feature type="domain" description="RanBP2-type" evidence="6">
    <location>
        <begin position="206"/>
        <end position="238"/>
    </location>
</feature>
<evidence type="ECO:0000256" key="4">
    <source>
        <dbReference type="PROSITE-ProRule" id="PRU00322"/>
    </source>
</evidence>
<evidence type="ECO:0000313" key="8">
    <source>
        <dbReference type="Proteomes" id="UP000019132"/>
    </source>
</evidence>
<protein>
    <recommendedName>
        <fullName evidence="6">RanBP2-type domain-containing protein</fullName>
    </recommendedName>
</protein>
<keyword evidence="1" id="KW-0479">Metal-binding</keyword>
<dbReference type="eggNOG" id="ENOG502STD6">
    <property type="taxonomic scope" value="Eukaryota"/>
</dbReference>
<reference evidence="8" key="2">
    <citation type="submission" date="2010-04" db="EMBL/GenBank/DDBJ databases">
        <authorList>
            <person name="Buell R."/>
            <person name="Hamilton J."/>
            <person name="Hostetler J."/>
        </authorList>
    </citation>
    <scope>NUCLEOTIDE SEQUENCE [LARGE SCALE GENOMIC DNA]</scope>
    <source>
        <strain evidence="8">DAOM:BR144</strain>
    </source>
</reference>
<dbReference type="Proteomes" id="UP000019132">
    <property type="component" value="Unassembled WGS sequence"/>
</dbReference>
<feature type="compositionally biased region" description="Basic residues" evidence="5">
    <location>
        <begin position="30"/>
        <end position="47"/>
    </location>
</feature>
<evidence type="ECO:0000256" key="1">
    <source>
        <dbReference type="ARBA" id="ARBA00022723"/>
    </source>
</evidence>
<feature type="compositionally biased region" description="Polar residues" evidence="5">
    <location>
        <begin position="140"/>
        <end position="149"/>
    </location>
</feature>
<dbReference type="AlphaFoldDB" id="K3XC00"/>
<evidence type="ECO:0000256" key="5">
    <source>
        <dbReference type="SAM" id="MobiDB-lite"/>
    </source>
</evidence>
<dbReference type="VEuPathDB" id="FungiDB:PYU1_G014718"/>
<dbReference type="SUPFAM" id="SSF90209">
    <property type="entry name" value="Ran binding protein zinc finger-like"/>
    <property type="match status" value="1"/>
</dbReference>
<feature type="region of interest" description="Disordered" evidence="5">
    <location>
        <begin position="1"/>
        <end position="149"/>
    </location>
</feature>